<dbReference type="AlphaFoldDB" id="A0A6J4TZ29"/>
<gene>
    <name evidence="1" type="ORF">AVDCRST_MAG96-3883</name>
</gene>
<evidence type="ECO:0000313" key="1">
    <source>
        <dbReference type="EMBL" id="CAA9535643.1"/>
    </source>
</evidence>
<sequence length="54" mass="6200">MILMKALCFFMVPNQVFKIEAGPNHTTQATGWTLLIHPDFLWHTPLANKVGQYE</sequence>
<reference evidence="1" key="1">
    <citation type="submission" date="2020-02" db="EMBL/GenBank/DDBJ databases">
        <authorList>
            <person name="Meier V. D."/>
        </authorList>
    </citation>
    <scope>NUCLEOTIDE SEQUENCE</scope>
    <source>
        <strain evidence="1">AVDCRST_MAG96</strain>
    </source>
</reference>
<accession>A0A6J4TZ29</accession>
<protein>
    <submittedName>
        <fullName evidence="1">Transcriptional regulator, AraC family</fullName>
    </submittedName>
</protein>
<proteinExistence type="predicted"/>
<name>A0A6J4TZ29_9BACT</name>
<feature type="non-terminal residue" evidence="1">
    <location>
        <position position="54"/>
    </location>
</feature>
<dbReference type="EMBL" id="CADCVN010001518">
    <property type="protein sequence ID" value="CAA9535643.1"/>
    <property type="molecule type" value="Genomic_DNA"/>
</dbReference>
<organism evidence="1">
    <name type="scientific">uncultured Segetibacter sp</name>
    <dbReference type="NCBI Taxonomy" id="481133"/>
    <lineage>
        <taxon>Bacteria</taxon>
        <taxon>Pseudomonadati</taxon>
        <taxon>Bacteroidota</taxon>
        <taxon>Chitinophagia</taxon>
        <taxon>Chitinophagales</taxon>
        <taxon>Chitinophagaceae</taxon>
        <taxon>Segetibacter</taxon>
        <taxon>environmental samples</taxon>
    </lineage>
</organism>